<accession>A0ABD0J5L1</accession>
<gene>
    <name evidence="3" type="ORF">BaRGS_00038530</name>
</gene>
<feature type="chain" id="PRO_5044793730" description="Immunoglobulin subtype domain-containing protein" evidence="2">
    <location>
        <begin position="26"/>
        <end position="251"/>
    </location>
</feature>
<feature type="region of interest" description="Disordered" evidence="1">
    <location>
        <begin position="207"/>
        <end position="231"/>
    </location>
</feature>
<reference evidence="3 4" key="1">
    <citation type="journal article" date="2023" name="Sci. Data">
        <title>Genome assembly of the Korean intertidal mud-creeper Batillaria attramentaria.</title>
        <authorList>
            <person name="Patra A.K."/>
            <person name="Ho P.T."/>
            <person name="Jun S."/>
            <person name="Lee S.J."/>
            <person name="Kim Y."/>
            <person name="Won Y.J."/>
        </authorList>
    </citation>
    <scope>NUCLEOTIDE SEQUENCE [LARGE SCALE GENOMIC DNA]</scope>
    <source>
        <strain evidence="3">Wonlab-2016</strain>
    </source>
</reference>
<protein>
    <recommendedName>
        <fullName evidence="5">Immunoglobulin subtype domain-containing protein</fullName>
    </recommendedName>
</protein>
<evidence type="ECO:0008006" key="5">
    <source>
        <dbReference type="Google" id="ProtNLM"/>
    </source>
</evidence>
<sequence>MSKKQTVIQVILFVAVSTYIPAGEGIFTACTATNNGTAGRVGCTFSADIKESKQDFMIQRYDLDSGGQPVDVLTCIWTRAFGQRCDVSPTYQFDYKVSSEVGLDIPNIAKEHEGMYMCLMIPPDDDHVEVCEMRIVDRGTAGRPKATTTMSAREVPQTVVGSDNQTHYTCFVFGFRHISPSLFGHWDTEWYTCNACGNSNCCDPSPVDSGTTSTSKGNLKRPFKASPPRSMTGHVRQVLATVATMETSFPV</sequence>
<keyword evidence="4" id="KW-1185">Reference proteome</keyword>
<dbReference type="EMBL" id="JACVVK020000626">
    <property type="protein sequence ID" value="KAK7462041.1"/>
    <property type="molecule type" value="Genomic_DNA"/>
</dbReference>
<evidence type="ECO:0000256" key="2">
    <source>
        <dbReference type="SAM" id="SignalP"/>
    </source>
</evidence>
<organism evidence="3 4">
    <name type="scientific">Batillaria attramentaria</name>
    <dbReference type="NCBI Taxonomy" id="370345"/>
    <lineage>
        <taxon>Eukaryota</taxon>
        <taxon>Metazoa</taxon>
        <taxon>Spiralia</taxon>
        <taxon>Lophotrochozoa</taxon>
        <taxon>Mollusca</taxon>
        <taxon>Gastropoda</taxon>
        <taxon>Caenogastropoda</taxon>
        <taxon>Sorbeoconcha</taxon>
        <taxon>Cerithioidea</taxon>
        <taxon>Batillariidae</taxon>
        <taxon>Batillaria</taxon>
    </lineage>
</organism>
<proteinExistence type="predicted"/>
<feature type="signal peptide" evidence="2">
    <location>
        <begin position="1"/>
        <end position="25"/>
    </location>
</feature>
<evidence type="ECO:0000256" key="1">
    <source>
        <dbReference type="SAM" id="MobiDB-lite"/>
    </source>
</evidence>
<evidence type="ECO:0000313" key="4">
    <source>
        <dbReference type="Proteomes" id="UP001519460"/>
    </source>
</evidence>
<name>A0ABD0J5L1_9CAEN</name>
<evidence type="ECO:0000313" key="3">
    <source>
        <dbReference type="EMBL" id="KAK7462041.1"/>
    </source>
</evidence>
<keyword evidence="2" id="KW-0732">Signal</keyword>
<dbReference type="AlphaFoldDB" id="A0ABD0J5L1"/>
<feature type="compositionally biased region" description="Polar residues" evidence="1">
    <location>
        <begin position="207"/>
        <end position="217"/>
    </location>
</feature>
<dbReference type="Proteomes" id="UP001519460">
    <property type="component" value="Unassembled WGS sequence"/>
</dbReference>
<comment type="caution">
    <text evidence="3">The sequence shown here is derived from an EMBL/GenBank/DDBJ whole genome shotgun (WGS) entry which is preliminary data.</text>
</comment>